<sequence length="286" mass="31690">MNLGQSNASMAPAIFNALAPRNSSNLQRLTALQVEGARGFNVGPHLLALLQAAPNLKALYLDKFDTTSLEPIQPHLFANVTHLSLGLFGVLSTTSVLSGMIDGCERLEMFHLHLARIRTTEISHNLVNLLTPPSTFSSTFTSNVSSPGSVDHELFTPTSAFFRRGFAGCPNLRAIGLNVPSLRRRQPNFATSPSLFLDLLPSSLKQFYFNLAATSPSFSASLPRTLGRAKQSGRFPDLEEVAINVRPIDLERERAVKLKELVDLWRTRDPGFTFLVKRRFPMYECY</sequence>
<proteinExistence type="predicted"/>
<dbReference type="AlphaFoldDB" id="A0AA39WS88"/>
<comment type="caution">
    <text evidence="1">The sequence shown here is derived from an EMBL/GenBank/DDBJ whole genome shotgun (WGS) entry which is preliminary data.</text>
</comment>
<dbReference type="Proteomes" id="UP001175000">
    <property type="component" value="Unassembled WGS sequence"/>
</dbReference>
<evidence type="ECO:0000313" key="1">
    <source>
        <dbReference type="EMBL" id="KAK0620639.1"/>
    </source>
</evidence>
<gene>
    <name evidence="1" type="ORF">B0T14DRAFT_567376</name>
</gene>
<reference evidence="1" key="1">
    <citation type="submission" date="2023-06" db="EMBL/GenBank/DDBJ databases">
        <title>Genome-scale phylogeny and comparative genomics of the fungal order Sordariales.</title>
        <authorList>
            <consortium name="Lawrence Berkeley National Laboratory"/>
            <person name="Hensen N."/>
            <person name="Bonometti L."/>
            <person name="Westerberg I."/>
            <person name="Brannstrom I.O."/>
            <person name="Guillou S."/>
            <person name="Cros-Aarteil S."/>
            <person name="Calhoun S."/>
            <person name="Haridas S."/>
            <person name="Kuo A."/>
            <person name="Mondo S."/>
            <person name="Pangilinan J."/>
            <person name="Riley R."/>
            <person name="Labutti K."/>
            <person name="Andreopoulos B."/>
            <person name="Lipzen A."/>
            <person name="Chen C."/>
            <person name="Yanf M."/>
            <person name="Daum C."/>
            <person name="Ng V."/>
            <person name="Clum A."/>
            <person name="Steindorff A."/>
            <person name="Ohm R."/>
            <person name="Martin F."/>
            <person name="Silar P."/>
            <person name="Natvig D."/>
            <person name="Lalanne C."/>
            <person name="Gautier V."/>
            <person name="Ament-Velasquez S.L."/>
            <person name="Kruys A."/>
            <person name="Hutchinson M.I."/>
            <person name="Powell A.J."/>
            <person name="Barry K."/>
            <person name="Miller A.N."/>
            <person name="Grigoriev I.V."/>
            <person name="Debuchy R."/>
            <person name="Gladieux P."/>
            <person name="Thoren M.H."/>
            <person name="Johannesson H."/>
        </authorList>
    </citation>
    <scope>NUCLEOTIDE SEQUENCE</scope>
    <source>
        <strain evidence="1">CBS 606.72</strain>
    </source>
</reference>
<organism evidence="1 2">
    <name type="scientific">Immersiella caudata</name>
    <dbReference type="NCBI Taxonomy" id="314043"/>
    <lineage>
        <taxon>Eukaryota</taxon>
        <taxon>Fungi</taxon>
        <taxon>Dikarya</taxon>
        <taxon>Ascomycota</taxon>
        <taxon>Pezizomycotina</taxon>
        <taxon>Sordariomycetes</taxon>
        <taxon>Sordariomycetidae</taxon>
        <taxon>Sordariales</taxon>
        <taxon>Lasiosphaeriaceae</taxon>
        <taxon>Immersiella</taxon>
    </lineage>
</organism>
<dbReference type="Gene3D" id="3.80.10.10">
    <property type="entry name" value="Ribonuclease Inhibitor"/>
    <property type="match status" value="1"/>
</dbReference>
<accession>A0AA39WS88</accession>
<dbReference type="EMBL" id="JAULSU010000004">
    <property type="protein sequence ID" value="KAK0620639.1"/>
    <property type="molecule type" value="Genomic_DNA"/>
</dbReference>
<keyword evidence="2" id="KW-1185">Reference proteome</keyword>
<dbReference type="InterPro" id="IPR032675">
    <property type="entry name" value="LRR_dom_sf"/>
</dbReference>
<protein>
    <submittedName>
        <fullName evidence="1">Uncharacterized protein</fullName>
    </submittedName>
</protein>
<evidence type="ECO:0000313" key="2">
    <source>
        <dbReference type="Proteomes" id="UP001175000"/>
    </source>
</evidence>
<name>A0AA39WS88_9PEZI</name>